<feature type="transmembrane region" description="Helical" evidence="5">
    <location>
        <begin position="120"/>
        <end position="138"/>
    </location>
</feature>
<evidence type="ECO:0000259" key="6">
    <source>
        <dbReference type="PROSITE" id="PS50262"/>
    </source>
</evidence>
<evidence type="ECO:0000256" key="4">
    <source>
        <dbReference type="ARBA" id="ARBA00023136"/>
    </source>
</evidence>
<feature type="transmembrane region" description="Helical" evidence="5">
    <location>
        <begin position="172"/>
        <end position="194"/>
    </location>
</feature>
<dbReference type="SUPFAM" id="SSF81321">
    <property type="entry name" value="Family A G protein-coupled receptor-like"/>
    <property type="match status" value="1"/>
</dbReference>
<reference evidence="7 8" key="1">
    <citation type="journal article" date="1998" name="Science">
        <title>Genome sequence of the nematode C. elegans: a platform for investigating biology.</title>
        <authorList>
            <consortium name="The C. elegans sequencing consortium"/>
            <person name="Sulson J.E."/>
            <person name="Waterston R."/>
        </authorList>
    </citation>
    <scope>NUCLEOTIDE SEQUENCE [LARGE SCALE GENOMIC DNA]</scope>
    <source>
        <strain evidence="7 8">Bristol N2</strain>
    </source>
</reference>
<feature type="transmembrane region" description="Helical" evidence="5">
    <location>
        <begin position="90"/>
        <end position="108"/>
    </location>
</feature>
<dbReference type="OMA" id="CEDKEKH"/>
<comment type="subcellular location">
    <subcellularLocation>
        <location evidence="1">Membrane</location>
    </subcellularLocation>
</comment>
<dbReference type="eggNOG" id="ENOG502TIGR">
    <property type="taxonomic scope" value="Eukaryota"/>
</dbReference>
<keyword evidence="3 5" id="KW-1133">Transmembrane helix</keyword>
<keyword evidence="4 5" id="KW-0472">Membrane</keyword>
<keyword evidence="2 5" id="KW-0812">Transmembrane</keyword>
<accession>Q7YTS7</accession>
<dbReference type="InParanoid" id="Q7YTS7"/>
<dbReference type="PANTHER" id="PTHR23018">
    <property type="entry name" value="SERPENTINE RECEPTOR, CLASS XA-RELATED"/>
    <property type="match status" value="1"/>
</dbReference>
<dbReference type="AGR" id="WB:WBGene00007432"/>
<protein>
    <submittedName>
        <fullName evidence="7">G-protein coupled receptors family 1 profile domain-containing protein</fullName>
    </submittedName>
</protein>
<keyword evidence="8" id="KW-1185">Reference proteome</keyword>
<dbReference type="CTD" id="3565246"/>
<dbReference type="InterPro" id="IPR005047">
    <property type="entry name" value="7TM_GPCR_serpentine_rcpt_Srxa"/>
</dbReference>
<dbReference type="RefSeq" id="NP_001023631.1">
    <property type="nucleotide sequence ID" value="NM_001028460.2"/>
</dbReference>
<dbReference type="Pfam" id="PF03383">
    <property type="entry name" value="Serpentine_r_xa"/>
    <property type="match status" value="1"/>
</dbReference>
<dbReference type="GeneID" id="3565246"/>
<evidence type="ECO:0000256" key="2">
    <source>
        <dbReference type="ARBA" id="ARBA00022692"/>
    </source>
</evidence>
<dbReference type="KEGG" id="cel:CELE_C08B6.12"/>
<organism evidence="7 8">
    <name type="scientific">Caenorhabditis elegans</name>
    <dbReference type="NCBI Taxonomy" id="6239"/>
    <lineage>
        <taxon>Eukaryota</taxon>
        <taxon>Metazoa</taxon>
        <taxon>Ecdysozoa</taxon>
        <taxon>Nematoda</taxon>
        <taxon>Chromadorea</taxon>
        <taxon>Rhabditida</taxon>
        <taxon>Rhabditina</taxon>
        <taxon>Rhabditomorpha</taxon>
        <taxon>Rhabditoidea</taxon>
        <taxon>Rhabditidae</taxon>
        <taxon>Peloderinae</taxon>
        <taxon>Caenorhabditis</taxon>
    </lineage>
</organism>
<dbReference type="UCSC" id="C08B6.12">
    <property type="organism name" value="c. elegans"/>
</dbReference>
<dbReference type="WormBase" id="C08B6.12">
    <property type="protein sequence ID" value="CE34665"/>
    <property type="gene ID" value="WBGene00007432"/>
    <property type="gene designation" value="srxa-18"/>
</dbReference>
<dbReference type="EMBL" id="BX284605">
    <property type="protein sequence ID" value="CAE17688.1"/>
    <property type="molecule type" value="Genomic_DNA"/>
</dbReference>
<evidence type="ECO:0000313" key="9">
    <source>
        <dbReference type="WormBase" id="C08B6.12"/>
    </source>
</evidence>
<feature type="domain" description="G-protein coupled receptors family 1 profile" evidence="6">
    <location>
        <begin position="17"/>
        <end position="269"/>
    </location>
</feature>
<sequence>MIWQGPVFAILMHIFAYIFNAILLVMLEKKRVIHSRVYMFNMIVSEIFMNFTQNILVEFPYFFTQDPAFYSFEIVKFVEIFSQMAYQSKFFMATLMAVNRLWVVLKPIGSDAFSSERLKLYMTIGWLVLFFRQMIIIIPNDCYFKMDLVQFQVSAVCEDKEKHALRMRINSMISYFIHIFLPWVSVFMNILVFIFIKLRKMKSQVRRKSGERTLVINSLVVSLLLTANYLYNYFYSMFKPLISQQSHELQSAFSFFNLYGCSCFNFVVYFLLDPTNRQKVINTVTNKKETNLSRTITTVI</sequence>
<evidence type="ECO:0000256" key="1">
    <source>
        <dbReference type="ARBA" id="ARBA00004370"/>
    </source>
</evidence>
<dbReference type="GO" id="GO:0016020">
    <property type="term" value="C:membrane"/>
    <property type="evidence" value="ECO:0007669"/>
    <property type="project" value="UniProtKB-SubCell"/>
</dbReference>
<proteinExistence type="predicted"/>
<dbReference type="AlphaFoldDB" id="Q7YTS7"/>
<dbReference type="HOGENOM" id="CLU_080800_0_0_1"/>
<evidence type="ECO:0000256" key="5">
    <source>
        <dbReference type="SAM" id="Phobius"/>
    </source>
</evidence>
<evidence type="ECO:0000313" key="8">
    <source>
        <dbReference type="Proteomes" id="UP000001940"/>
    </source>
</evidence>
<gene>
    <name evidence="7 9" type="primary">srxa-18</name>
    <name evidence="9" type="ORF">C08B6.12</name>
    <name evidence="7" type="ORF">CELE_C08B6.12</name>
</gene>
<dbReference type="InterPro" id="IPR017452">
    <property type="entry name" value="GPCR_Rhodpsn_7TM"/>
</dbReference>
<evidence type="ECO:0000313" key="7">
    <source>
        <dbReference type="EMBL" id="CAE17688.1"/>
    </source>
</evidence>
<dbReference type="PROSITE" id="PS50262">
    <property type="entry name" value="G_PROTEIN_RECEP_F1_2"/>
    <property type="match status" value="1"/>
</dbReference>
<dbReference type="PhylomeDB" id="Q7YTS7"/>
<name>Q7YTS7_CAEEL</name>
<feature type="transmembrane region" description="Helical" evidence="5">
    <location>
        <begin position="6"/>
        <end position="27"/>
    </location>
</feature>
<dbReference type="SMR" id="Q7YTS7"/>
<feature type="transmembrane region" description="Helical" evidence="5">
    <location>
        <begin position="251"/>
        <end position="272"/>
    </location>
</feature>
<evidence type="ECO:0000256" key="3">
    <source>
        <dbReference type="ARBA" id="ARBA00022989"/>
    </source>
</evidence>
<keyword evidence="7" id="KW-0675">Receptor</keyword>
<dbReference type="OrthoDB" id="5840083at2759"/>
<dbReference type="Proteomes" id="UP000001940">
    <property type="component" value="Chromosome V"/>
</dbReference>
<dbReference type="PANTHER" id="PTHR23018:SF13">
    <property type="entry name" value="G-PROTEIN COUPLED RECEPTORS FAMILY 1 PROFILE DOMAIN-CONTAINING PROTEIN"/>
    <property type="match status" value="1"/>
</dbReference>
<feature type="transmembrane region" description="Helical" evidence="5">
    <location>
        <begin position="214"/>
        <end position="231"/>
    </location>
</feature>
<feature type="transmembrane region" description="Helical" evidence="5">
    <location>
        <begin position="39"/>
        <end position="63"/>
    </location>
</feature>
<dbReference type="Gene3D" id="1.20.1070.10">
    <property type="entry name" value="Rhodopsin 7-helix transmembrane proteins"/>
    <property type="match status" value="1"/>
</dbReference>
<dbReference type="PaxDb" id="6239-C08B6.12"/>